<feature type="domain" description="YvlB/LiaX N-terminal" evidence="3">
    <location>
        <begin position="4"/>
        <end position="34"/>
    </location>
</feature>
<accession>A0ABZ0L1T1</accession>
<dbReference type="InterPro" id="IPR025164">
    <property type="entry name" value="Toastrack_DUF4097"/>
</dbReference>
<feature type="region of interest" description="Disordered" evidence="1">
    <location>
        <begin position="35"/>
        <end position="76"/>
    </location>
</feature>
<protein>
    <submittedName>
        <fullName evidence="4">DUF4097 family beta strand repeat-containing protein</fullName>
    </submittedName>
</protein>
<proteinExistence type="predicted"/>
<dbReference type="InterPro" id="IPR053959">
    <property type="entry name" value="YvlB/LiaX_N"/>
</dbReference>
<feature type="domain" description="DUF4097" evidence="2">
    <location>
        <begin position="134"/>
        <end position="352"/>
    </location>
</feature>
<organism evidence="4 5">
    <name type="scientific">Sporosarcina oncorhynchi</name>
    <dbReference type="NCBI Taxonomy" id="3056444"/>
    <lineage>
        <taxon>Bacteria</taxon>
        <taxon>Bacillati</taxon>
        <taxon>Bacillota</taxon>
        <taxon>Bacilli</taxon>
        <taxon>Bacillales</taxon>
        <taxon>Caryophanaceae</taxon>
        <taxon>Sporosarcina</taxon>
    </lineage>
</organism>
<evidence type="ECO:0000259" key="2">
    <source>
        <dbReference type="Pfam" id="PF13349"/>
    </source>
</evidence>
<reference evidence="4 5" key="1">
    <citation type="submission" date="2023-06" db="EMBL/GenBank/DDBJ databases">
        <title>Sporosarcina sp. nov., isolated from Korean tranditional fermented seafood 'Jeotgal'.</title>
        <authorList>
            <person name="Yang A.I."/>
            <person name="Shin N.-R."/>
        </authorList>
    </citation>
    <scope>NUCLEOTIDE SEQUENCE [LARGE SCALE GENOMIC DNA]</scope>
    <source>
        <strain evidence="4 5">T2O-4</strain>
    </source>
</reference>
<evidence type="ECO:0000313" key="4">
    <source>
        <dbReference type="EMBL" id="WOV86559.1"/>
    </source>
</evidence>
<evidence type="ECO:0000313" key="5">
    <source>
        <dbReference type="Proteomes" id="UP001303902"/>
    </source>
</evidence>
<sequence length="394" mass="44395">MMQNERKRILTMLENGTISMDEALTLLENLDGNSKKVKEEVEFRQKQTDETKSENNNKTDSAEEDGGFTGKNDQIPPMDEFIEDIRKDFVTVGDRFMQFMQTAVTKMKDFDFDSPFGNSTTFHHTVTKPAEKLDEILIDIDHGSVILQTTDADEVRAEFTVKSYNSKTEEEAKKEFLNKMICMVDEGKFRVLSDQKFNQVNVDLFIPKQQYDKISVKLLNGNFNLQDAAVDRLYAKTANGKVDIERVKFKEADLETGNGSIRLNDSDGEVVEAETINGRVYLSGNLKDVEAKSLNGHVVVTTTDKTAQKIDAKTVSGSVEMYIPSQVALEGEISTNMGRLDLQLHDITKTVEQEQFLQRTVRFNKSVEGSAMPLYVQGEAKTGSVIVCYTVDHN</sequence>
<feature type="compositionally biased region" description="Basic and acidic residues" evidence="1">
    <location>
        <begin position="35"/>
        <end position="61"/>
    </location>
</feature>
<keyword evidence="5" id="KW-1185">Reference proteome</keyword>
<gene>
    <name evidence="4" type="ORF">QWT69_11640</name>
</gene>
<dbReference type="RefSeq" id="WP_317965861.1">
    <property type="nucleotide sequence ID" value="NZ_CP129118.1"/>
</dbReference>
<evidence type="ECO:0000259" key="3">
    <source>
        <dbReference type="Pfam" id="PF22746"/>
    </source>
</evidence>
<dbReference type="EMBL" id="CP129118">
    <property type="protein sequence ID" value="WOV86559.1"/>
    <property type="molecule type" value="Genomic_DNA"/>
</dbReference>
<evidence type="ECO:0000256" key="1">
    <source>
        <dbReference type="SAM" id="MobiDB-lite"/>
    </source>
</evidence>
<dbReference type="Proteomes" id="UP001303902">
    <property type="component" value="Chromosome"/>
</dbReference>
<dbReference type="Pfam" id="PF22746">
    <property type="entry name" value="SHOCT-like_DUF2089-C"/>
    <property type="match status" value="1"/>
</dbReference>
<name>A0ABZ0L1T1_9BACL</name>
<dbReference type="Pfam" id="PF13349">
    <property type="entry name" value="DUF4097"/>
    <property type="match status" value="1"/>
</dbReference>